<keyword evidence="2" id="KW-1185">Reference proteome</keyword>
<protein>
    <submittedName>
        <fullName evidence="1">Uncharacterized protein</fullName>
    </submittedName>
</protein>
<accession>A0AAD1U0U3</accession>
<evidence type="ECO:0000313" key="1">
    <source>
        <dbReference type="EMBL" id="CAI2359793.1"/>
    </source>
</evidence>
<organism evidence="1 2">
    <name type="scientific">Euplotes crassus</name>
    <dbReference type="NCBI Taxonomy" id="5936"/>
    <lineage>
        <taxon>Eukaryota</taxon>
        <taxon>Sar</taxon>
        <taxon>Alveolata</taxon>
        <taxon>Ciliophora</taxon>
        <taxon>Intramacronucleata</taxon>
        <taxon>Spirotrichea</taxon>
        <taxon>Hypotrichia</taxon>
        <taxon>Euplotida</taxon>
        <taxon>Euplotidae</taxon>
        <taxon>Moneuplotes</taxon>
    </lineage>
</organism>
<evidence type="ECO:0000313" key="2">
    <source>
        <dbReference type="Proteomes" id="UP001295684"/>
    </source>
</evidence>
<name>A0AAD1U0U3_EUPCR</name>
<gene>
    <name evidence="1" type="ORF">ECRASSUSDP1_LOCUS1087</name>
</gene>
<sequence>MIREFLILICCGKSCPYFGTTIANLYHQYCCSKKPSTKLLTAMALSTSCLISNGPQ</sequence>
<dbReference type="Proteomes" id="UP001295684">
    <property type="component" value="Unassembled WGS sequence"/>
</dbReference>
<dbReference type="AlphaFoldDB" id="A0AAD1U0U3"/>
<comment type="caution">
    <text evidence="1">The sequence shown here is derived from an EMBL/GenBank/DDBJ whole genome shotgun (WGS) entry which is preliminary data.</text>
</comment>
<dbReference type="EMBL" id="CAMPGE010001026">
    <property type="protein sequence ID" value="CAI2359793.1"/>
    <property type="molecule type" value="Genomic_DNA"/>
</dbReference>
<reference evidence="1" key="1">
    <citation type="submission" date="2023-07" db="EMBL/GenBank/DDBJ databases">
        <authorList>
            <consortium name="AG Swart"/>
            <person name="Singh M."/>
            <person name="Singh A."/>
            <person name="Seah K."/>
            <person name="Emmerich C."/>
        </authorList>
    </citation>
    <scope>NUCLEOTIDE SEQUENCE</scope>
    <source>
        <strain evidence="1">DP1</strain>
    </source>
</reference>
<proteinExistence type="predicted"/>